<dbReference type="EMBL" id="SFCI01003183">
    <property type="protein sequence ID" value="TFY73195.1"/>
    <property type="molecule type" value="Genomic_DNA"/>
</dbReference>
<protein>
    <submittedName>
        <fullName evidence="1">Uncharacterized protein</fullName>
    </submittedName>
</protein>
<evidence type="ECO:0000313" key="1">
    <source>
        <dbReference type="EMBL" id="TFY73195.1"/>
    </source>
</evidence>
<evidence type="ECO:0000313" key="2">
    <source>
        <dbReference type="Proteomes" id="UP000298061"/>
    </source>
</evidence>
<accession>A0A4Y9ZEJ3</accession>
<name>A0A4Y9ZEJ3_9AGAM</name>
<organism evidence="1 2">
    <name type="scientific">Hericium alpestre</name>
    <dbReference type="NCBI Taxonomy" id="135208"/>
    <lineage>
        <taxon>Eukaryota</taxon>
        <taxon>Fungi</taxon>
        <taxon>Dikarya</taxon>
        <taxon>Basidiomycota</taxon>
        <taxon>Agaricomycotina</taxon>
        <taxon>Agaricomycetes</taxon>
        <taxon>Russulales</taxon>
        <taxon>Hericiaceae</taxon>
        <taxon>Hericium</taxon>
    </lineage>
</organism>
<keyword evidence="2" id="KW-1185">Reference proteome</keyword>
<gene>
    <name evidence="1" type="ORF">EWM64_g10817</name>
</gene>
<reference evidence="1 2" key="1">
    <citation type="submission" date="2019-02" db="EMBL/GenBank/DDBJ databases">
        <title>Genome sequencing of the rare red list fungi Hericium alpestre (H. flagellum).</title>
        <authorList>
            <person name="Buettner E."/>
            <person name="Kellner H."/>
        </authorList>
    </citation>
    <scope>NUCLEOTIDE SEQUENCE [LARGE SCALE GENOMIC DNA]</scope>
    <source>
        <strain evidence="1 2">DSM 108284</strain>
    </source>
</reference>
<dbReference type="AlphaFoldDB" id="A0A4Y9ZEJ3"/>
<comment type="caution">
    <text evidence="1">The sequence shown here is derived from an EMBL/GenBank/DDBJ whole genome shotgun (WGS) entry which is preliminary data.</text>
</comment>
<dbReference type="Proteomes" id="UP000298061">
    <property type="component" value="Unassembled WGS sequence"/>
</dbReference>
<sequence>MAGLDRGPDTVKLTVWELGDLYSQIEPAFLVTLPADLETVRDWRPDYHTYPPEDVEFPSLLRSLYFPQYEDCSRLDERTEDVEGKSRDMAKLFSPYFQNRRQIYATLCNRFDPLTYSSMLLEITVAKKRPESGSFCKVQICCATLHKFAPLVEGCGVHPLHEQGYRWATAVDIDRDPVKLGLVHLLMQWHLLDIVKIYPPLPDEAGSVLRTDVL</sequence>
<proteinExistence type="predicted"/>